<dbReference type="InterPro" id="IPR007016">
    <property type="entry name" value="O-antigen_ligase-rel_domated"/>
</dbReference>
<dbReference type="PANTHER" id="PTHR37422:SF13">
    <property type="entry name" value="LIPOPOLYSACCHARIDE BIOSYNTHESIS PROTEIN PA4999-RELATED"/>
    <property type="match status" value="1"/>
</dbReference>
<feature type="transmembrane region" description="Helical" evidence="5">
    <location>
        <begin position="351"/>
        <end position="369"/>
    </location>
</feature>
<organism evidence="8 9">
    <name type="scientific">Stakelama saccharophila</name>
    <dbReference type="NCBI Taxonomy" id="3075605"/>
    <lineage>
        <taxon>Bacteria</taxon>
        <taxon>Pseudomonadati</taxon>
        <taxon>Pseudomonadota</taxon>
        <taxon>Alphaproteobacteria</taxon>
        <taxon>Sphingomonadales</taxon>
        <taxon>Sphingomonadaceae</taxon>
        <taxon>Stakelama</taxon>
    </lineage>
</organism>
<gene>
    <name evidence="8" type="ORF">RPR59_12725</name>
</gene>
<dbReference type="InterPro" id="IPR017528">
    <property type="entry name" value="CHP03097O-antigen_lig-rel"/>
</dbReference>
<keyword evidence="8" id="KW-0436">Ligase</keyword>
<dbReference type="Pfam" id="PF04932">
    <property type="entry name" value="Wzy_C"/>
    <property type="match status" value="1"/>
</dbReference>
<evidence type="ECO:0000259" key="7">
    <source>
        <dbReference type="Pfam" id="PF19358"/>
    </source>
</evidence>
<feature type="transmembrane region" description="Helical" evidence="5">
    <location>
        <begin position="43"/>
        <end position="64"/>
    </location>
</feature>
<dbReference type="Pfam" id="PF19358">
    <property type="entry name" value="DUF5935"/>
    <property type="match status" value="1"/>
</dbReference>
<feature type="domain" description="DUF5935" evidence="7">
    <location>
        <begin position="1"/>
        <end position="193"/>
    </location>
</feature>
<feature type="transmembrane region" description="Helical" evidence="5">
    <location>
        <begin position="76"/>
        <end position="95"/>
    </location>
</feature>
<dbReference type="InterPro" id="IPR051533">
    <property type="entry name" value="WaaL-like"/>
</dbReference>
<feature type="domain" description="O-antigen ligase-related" evidence="6">
    <location>
        <begin position="209"/>
        <end position="359"/>
    </location>
</feature>
<keyword evidence="9" id="KW-1185">Reference proteome</keyword>
<proteinExistence type="predicted"/>
<dbReference type="RefSeq" id="WP_313914622.1">
    <property type="nucleotide sequence ID" value="NZ_CP135076.1"/>
</dbReference>
<evidence type="ECO:0000256" key="4">
    <source>
        <dbReference type="ARBA" id="ARBA00023136"/>
    </source>
</evidence>
<feature type="transmembrane region" description="Helical" evidence="5">
    <location>
        <begin position="167"/>
        <end position="188"/>
    </location>
</feature>
<reference evidence="8 9" key="1">
    <citation type="submission" date="2023-09" db="EMBL/GenBank/DDBJ databases">
        <authorList>
            <person name="Rey-Velasco X."/>
        </authorList>
    </citation>
    <scope>NUCLEOTIDE SEQUENCE [LARGE SCALE GENOMIC DNA]</scope>
    <source>
        <strain evidence="8 9">W311</strain>
    </source>
</reference>
<comment type="subcellular location">
    <subcellularLocation>
        <location evidence="1">Membrane</location>
        <topology evidence="1">Multi-pass membrane protein</topology>
    </subcellularLocation>
</comment>
<evidence type="ECO:0000256" key="2">
    <source>
        <dbReference type="ARBA" id="ARBA00022692"/>
    </source>
</evidence>
<dbReference type="EMBL" id="CP135076">
    <property type="protein sequence ID" value="WNO53299.1"/>
    <property type="molecule type" value="Genomic_DNA"/>
</dbReference>
<feature type="transmembrane region" description="Helical" evidence="5">
    <location>
        <begin position="124"/>
        <end position="146"/>
    </location>
</feature>
<feature type="transmembrane region" description="Helical" evidence="5">
    <location>
        <begin position="208"/>
        <end position="236"/>
    </location>
</feature>
<feature type="transmembrane region" description="Helical" evidence="5">
    <location>
        <begin position="399"/>
        <end position="419"/>
    </location>
</feature>
<dbReference type="Proteomes" id="UP001302249">
    <property type="component" value="Chromosome"/>
</dbReference>
<keyword evidence="3 5" id="KW-1133">Transmembrane helix</keyword>
<dbReference type="InterPro" id="IPR045979">
    <property type="entry name" value="DUF5935"/>
</dbReference>
<name>A0ABZ0B7M9_9SPHN</name>
<evidence type="ECO:0000256" key="1">
    <source>
        <dbReference type="ARBA" id="ARBA00004141"/>
    </source>
</evidence>
<evidence type="ECO:0000256" key="5">
    <source>
        <dbReference type="SAM" id="Phobius"/>
    </source>
</evidence>
<evidence type="ECO:0000313" key="8">
    <source>
        <dbReference type="EMBL" id="WNO53299.1"/>
    </source>
</evidence>
<protein>
    <submittedName>
        <fullName evidence="8">O-glycosylation ligase, exosortase A system-associated</fullName>
    </submittedName>
</protein>
<dbReference type="NCBIfam" id="TIGR03097">
    <property type="entry name" value="PEP_O_lig_1"/>
    <property type="match status" value="1"/>
</dbReference>
<keyword evidence="2 5" id="KW-0812">Transmembrane</keyword>
<evidence type="ECO:0000256" key="3">
    <source>
        <dbReference type="ARBA" id="ARBA00022989"/>
    </source>
</evidence>
<sequence>MRDLAFVGFLVALLSLGFRRPFLFVLAYVYIDVVSPQRLSYFLLNSIPISAITFGLAALGWLIADDKRDVRVAPRQFLMLLLLGYCWYTTINADFPVEAQFKWDWVSKALVFAMFLPLTLRTRLRIEALLAFMLLSLSSIVIVGGIKTLASGGGYGELNLMVSNNSGLFEGSIISAVAICAIPIILWFTKHGTIFRPDWRVKLFCYGLIFACLLIPIGTSARTGLVCIGFLAILMLRDVKRRVLYLTCLGAIGLAAAPLLPKTYTARMETIANYQADQSASTRLAVWAWTLDYVKDHPLGGGFEAYRQNHVRYNLVSTQGSENNAEVARTLETDQARAYHSAYFEMLGEQGWPGLLLWLCIHFGGLMRMEIIRRRYRRAEGDDAWIAPLASALQQAHMVYLLGAAFVGIALNPFVYMLVGTQIGFDTYLTRKRKALAREPMRRPRRLAEPLPT</sequence>
<accession>A0ABZ0B7M9</accession>
<dbReference type="PANTHER" id="PTHR37422">
    <property type="entry name" value="TEICHURONIC ACID BIOSYNTHESIS PROTEIN TUAE"/>
    <property type="match status" value="1"/>
</dbReference>
<evidence type="ECO:0000259" key="6">
    <source>
        <dbReference type="Pfam" id="PF04932"/>
    </source>
</evidence>
<keyword evidence="4 5" id="KW-0472">Membrane</keyword>
<feature type="transmembrane region" description="Helical" evidence="5">
    <location>
        <begin position="243"/>
        <end position="260"/>
    </location>
</feature>
<dbReference type="GO" id="GO:0016874">
    <property type="term" value="F:ligase activity"/>
    <property type="evidence" value="ECO:0007669"/>
    <property type="project" value="UniProtKB-KW"/>
</dbReference>
<evidence type="ECO:0000313" key="9">
    <source>
        <dbReference type="Proteomes" id="UP001302249"/>
    </source>
</evidence>